<name>A0A7E4UMI7_PANRE</name>
<reference evidence="4" key="1">
    <citation type="journal article" date="2013" name="Genetics">
        <title>The draft genome and transcriptome of Panagrellus redivivus are shaped by the harsh demands of a free-living lifestyle.</title>
        <authorList>
            <person name="Srinivasan J."/>
            <person name="Dillman A.R."/>
            <person name="Macchietto M.G."/>
            <person name="Heikkinen L."/>
            <person name="Lakso M."/>
            <person name="Fracchia K.M."/>
            <person name="Antoshechkin I."/>
            <person name="Mortazavi A."/>
            <person name="Wong G."/>
            <person name="Sternberg P.W."/>
        </authorList>
    </citation>
    <scope>NUCLEOTIDE SEQUENCE [LARGE SCALE GENOMIC DNA]</scope>
    <source>
        <strain evidence="4">MT8872</strain>
    </source>
</reference>
<evidence type="ECO:0000313" key="5">
    <source>
        <dbReference type="WBParaSite" id="Pan_g10542.t1"/>
    </source>
</evidence>
<evidence type="ECO:0000259" key="3">
    <source>
        <dbReference type="Pfam" id="PF04155"/>
    </source>
</evidence>
<feature type="domain" description="Ground-like" evidence="3">
    <location>
        <begin position="219"/>
        <end position="301"/>
    </location>
</feature>
<organism evidence="4 5">
    <name type="scientific">Panagrellus redivivus</name>
    <name type="common">Microworm</name>
    <dbReference type="NCBI Taxonomy" id="6233"/>
    <lineage>
        <taxon>Eukaryota</taxon>
        <taxon>Metazoa</taxon>
        <taxon>Ecdysozoa</taxon>
        <taxon>Nematoda</taxon>
        <taxon>Chromadorea</taxon>
        <taxon>Rhabditida</taxon>
        <taxon>Tylenchina</taxon>
        <taxon>Panagrolaimomorpha</taxon>
        <taxon>Panagrolaimoidea</taxon>
        <taxon>Panagrolaimidae</taxon>
        <taxon>Panagrellus</taxon>
    </lineage>
</organism>
<proteinExistence type="predicted"/>
<accession>A0A7E4UMI7</accession>
<protein>
    <submittedName>
        <fullName evidence="5">Ground-like domain-containing protein</fullName>
    </submittedName>
</protein>
<dbReference type="AlphaFoldDB" id="A0A7E4UMI7"/>
<feature type="region of interest" description="Disordered" evidence="1">
    <location>
        <begin position="66"/>
        <end position="186"/>
    </location>
</feature>
<evidence type="ECO:0000313" key="4">
    <source>
        <dbReference type="Proteomes" id="UP000492821"/>
    </source>
</evidence>
<dbReference type="Proteomes" id="UP000492821">
    <property type="component" value="Unassembled WGS sequence"/>
</dbReference>
<feature type="chain" id="PRO_5028898183" evidence="2">
    <location>
        <begin position="24"/>
        <end position="328"/>
    </location>
</feature>
<dbReference type="WBParaSite" id="Pan_g10542.t1">
    <property type="protein sequence ID" value="Pan_g10542.t1"/>
    <property type="gene ID" value="Pan_g10542"/>
</dbReference>
<dbReference type="PANTHER" id="PTHR31967">
    <property type="entry name" value="GROUNDHOG (HEDGEHOG-LIKE FAMILY)-RELATED"/>
    <property type="match status" value="1"/>
</dbReference>
<dbReference type="Pfam" id="PF04155">
    <property type="entry name" value="Ground-like"/>
    <property type="match status" value="1"/>
</dbReference>
<feature type="signal peptide" evidence="2">
    <location>
        <begin position="1"/>
        <end position="23"/>
    </location>
</feature>
<evidence type="ECO:0000256" key="1">
    <source>
        <dbReference type="SAM" id="MobiDB-lite"/>
    </source>
</evidence>
<evidence type="ECO:0000256" key="2">
    <source>
        <dbReference type="SAM" id="SignalP"/>
    </source>
</evidence>
<sequence>MVDLEGRILCLGLLVVLVGFCEARCYGKDALGTCTKIKNNTFQFQDVIIDQSSRFRRQANQLPQNYLRGNVNPNYGRQPPIVTPAVPFQQQQPPARQIPRQRNPPNQPPRSQRPVSGGYDDLGSPQITPSGYDGPSPRRPSKPRRPNQNRNPSNYDETGQANGSSTVSKKRKGSRWGNNIHANGGSAAGGAFAGTQNAKYSYPPKAKLPLSSCFYNPSGYVCCNQELNNVMVDTVKELLADPKFSSCNIGAINAAVQQKSEDRFNTPFEAVTGFSDFAQTIHFSSDLACKIEVDGKVIMSYATPYNAENAVEPLDNPPPIFPSAKLRI</sequence>
<keyword evidence="4" id="KW-1185">Reference proteome</keyword>
<dbReference type="PANTHER" id="PTHR31967:SF14">
    <property type="entry name" value="GROUND-LIKE DOMAIN-CONTAINING PROTEIN"/>
    <property type="match status" value="1"/>
</dbReference>
<reference evidence="5" key="2">
    <citation type="submission" date="2020-10" db="UniProtKB">
        <authorList>
            <consortium name="WormBaseParasite"/>
        </authorList>
    </citation>
    <scope>IDENTIFICATION</scope>
</reference>
<feature type="compositionally biased region" description="Polar residues" evidence="1">
    <location>
        <begin position="155"/>
        <end position="167"/>
    </location>
</feature>
<dbReference type="InterPro" id="IPR007284">
    <property type="entry name" value="Ground-like_dom"/>
</dbReference>
<feature type="compositionally biased region" description="Low complexity" evidence="1">
    <location>
        <begin position="84"/>
        <end position="116"/>
    </location>
</feature>
<keyword evidence="2" id="KW-0732">Signal</keyword>